<name>A0A927IQM4_9HYPH</name>
<dbReference type="AlphaFoldDB" id="A0A927IQM4"/>
<dbReference type="Gene3D" id="3.40.630.40">
    <property type="entry name" value="Zn-dependent exopeptidases"/>
    <property type="match status" value="1"/>
</dbReference>
<gene>
    <name evidence="1" type="ORF">IC608_09910</name>
</gene>
<organism evidence="1 2">
    <name type="scientific">Devosia oryzisoli</name>
    <dbReference type="NCBI Taxonomy" id="2774138"/>
    <lineage>
        <taxon>Bacteria</taxon>
        <taxon>Pseudomonadati</taxon>
        <taxon>Pseudomonadota</taxon>
        <taxon>Alphaproteobacteria</taxon>
        <taxon>Hyphomicrobiales</taxon>
        <taxon>Devosiaceae</taxon>
        <taxon>Devosia</taxon>
    </lineage>
</organism>
<dbReference type="SUPFAM" id="SSF53187">
    <property type="entry name" value="Zn-dependent exopeptidases"/>
    <property type="match status" value="1"/>
</dbReference>
<accession>A0A927IQM4</accession>
<dbReference type="EMBL" id="JACYFU010000002">
    <property type="protein sequence ID" value="MBD8065790.1"/>
    <property type="molecule type" value="Genomic_DNA"/>
</dbReference>
<dbReference type="RefSeq" id="WP_191774950.1">
    <property type="nucleotide sequence ID" value="NZ_JACYFU010000002.1"/>
</dbReference>
<protein>
    <submittedName>
        <fullName evidence="1">N-formylglutamate amidohydrolase</fullName>
    </submittedName>
</protein>
<dbReference type="InterPro" id="IPR007709">
    <property type="entry name" value="N-FG_amidohydro"/>
</dbReference>
<evidence type="ECO:0000313" key="2">
    <source>
        <dbReference type="Proteomes" id="UP000654108"/>
    </source>
</evidence>
<keyword evidence="2" id="KW-1185">Reference proteome</keyword>
<evidence type="ECO:0000313" key="1">
    <source>
        <dbReference type="EMBL" id="MBD8065790.1"/>
    </source>
</evidence>
<dbReference type="Proteomes" id="UP000654108">
    <property type="component" value="Unassembled WGS sequence"/>
</dbReference>
<dbReference type="PIRSF" id="PIRSF029730">
    <property type="entry name" value="UCP029730"/>
    <property type="match status" value="1"/>
</dbReference>
<proteinExistence type="predicted"/>
<dbReference type="InterPro" id="IPR011227">
    <property type="entry name" value="UCP029730"/>
</dbReference>
<reference evidence="1" key="1">
    <citation type="submission" date="2020-09" db="EMBL/GenBank/DDBJ databases">
        <title>Genome seq and assembly of Devosia sp.</title>
        <authorList>
            <person name="Chhetri G."/>
        </authorList>
    </citation>
    <scope>NUCLEOTIDE SEQUENCE</scope>
    <source>
        <strain evidence="1">PTR5</strain>
    </source>
</reference>
<dbReference type="Pfam" id="PF05013">
    <property type="entry name" value="FGase"/>
    <property type="match status" value="1"/>
</dbReference>
<comment type="caution">
    <text evidence="1">The sequence shown here is derived from an EMBL/GenBank/DDBJ whole genome shotgun (WGS) entry which is preliminary data.</text>
</comment>
<sequence>MNASADKAVMVTNARGASPFVIVVDHASNRLPDRFGTLGLTMTERLSHVAWDPGALAVSRALSDQLDAPMVQATFSRLVIDPNRGLDAPDLIWTLSERTRIPGNENLSPEERQYRIDHYHRPYHAAIETLLEARRHAGLSSILVCMHSFTPVYHGVQRPWPIGLVVPHDEGFTAAFRDALLALEPDLRVGWNEPYAASMGLTLTLERHGNARGIDAIMIELRHDEILTLDGVALWTERIAEGLMTALLTRQ</sequence>